<dbReference type="EMBL" id="MU129147">
    <property type="protein sequence ID" value="KAF9505541.1"/>
    <property type="molecule type" value="Genomic_DNA"/>
</dbReference>
<organism evidence="1 2">
    <name type="scientific">Hydnum rufescens UP504</name>
    <dbReference type="NCBI Taxonomy" id="1448309"/>
    <lineage>
        <taxon>Eukaryota</taxon>
        <taxon>Fungi</taxon>
        <taxon>Dikarya</taxon>
        <taxon>Basidiomycota</taxon>
        <taxon>Agaricomycotina</taxon>
        <taxon>Agaricomycetes</taxon>
        <taxon>Cantharellales</taxon>
        <taxon>Hydnaceae</taxon>
        <taxon>Hydnum</taxon>
    </lineage>
</organism>
<evidence type="ECO:0000313" key="2">
    <source>
        <dbReference type="Proteomes" id="UP000886523"/>
    </source>
</evidence>
<reference evidence="1" key="1">
    <citation type="journal article" date="2020" name="Nat. Commun.">
        <title>Large-scale genome sequencing of mycorrhizal fungi provides insights into the early evolution of symbiotic traits.</title>
        <authorList>
            <person name="Miyauchi S."/>
            <person name="Kiss E."/>
            <person name="Kuo A."/>
            <person name="Drula E."/>
            <person name="Kohler A."/>
            <person name="Sanchez-Garcia M."/>
            <person name="Morin E."/>
            <person name="Andreopoulos B."/>
            <person name="Barry K.W."/>
            <person name="Bonito G."/>
            <person name="Buee M."/>
            <person name="Carver A."/>
            <person name="Chen C."/>
            <person name="Cichocki N."/>
            <person name="Clum A."/>
            <person name="Culley D."/>
            <person name="Crous P.W."/>
            <person name="Fauchery L."/>
            <person name="Girlanda M."/>
            <person name="Hayes R.D."/>
            <person name="Keri Z."/>
            <person name="LaButti K."/>
            <person name="Lipzen A."/>
            <person name="Lombard V."/>
            <person name="Magnuson J."/>
            <person name="Maillard F."/>
            <person name="Murat C."/>
            <person name="Nolan M."/>
            <person name="Ohm R.A."/>
            <person name="Pangilinan J."/>
            <person name="Pereira M.F."/>
            <person name="Perotto S."/>
            <person name="Peter M."/>
            <person name="Pfister S."/>
            <person name="Riley R."/>
            <person name="Sitrit Y."/>
            <person name="Stielow J.B."/>
            <person name="Szollosi G."/>
            <person name="Zifcakova L."/>
            <person name="Stursova M."/>
            <person name="Spatafora J.W."/>
            <person name="Tedersoo L."/>
            <person name="Vaario L.M."/>
            <person name="Yamada A."/>
            <person name="Yan M."/>
            <person name="Wang P."/>
            <person name="Xu J."/>
            <person name="Bruns T."/>
            <person name="Baldrian P."/>
            <person name="Vilgalys R."/>
            <person name="Dunand C."/>
            <person name="Henrissat B."/>
            <person name="Grigoriev I.V."/>
            <person name="Hibbett D."/>
            <person name="Nagy L.G."/>
            <person name="Martin F.M."/>
        </authorList>
    </citation>
    <scope>NUCLEOTIDE SEQUENCE</scope>
    <source>
        <strain evidence="1">UP504</strain>
    </source>
</reference>
<evidence type="ECO:0000313" key="1">
    <source>
        <dbReference type="EMBL" id="KAF9505541.1"/>
    </source>
</evidence>
<dbReference type="AlphaFoldDB" id="A0A9P6AH00"/>
<comment type="caution">
    <text evidence="1">The sequence shown here is derived from an EMBL/GenBank/DDBJ whole genome shotgun (WGS) entry which is preliminary data.</text>
</comment>
<accession>A0A9P6AH00</accession>
<dbReference type="Proteomes" id="UP000886523">
    <property type="component" value="Unassembled WGS sequence"/>
</dbReference>
<keyword evidence="2" id="KW-1185">Reference proteome</keyword>
<proteinExistence type="predicted"/>
<name>A0A9P6AH00_9AGAM</name>
<protein>
    <submittedName>
        <fullName evidence="1">Uncharacterized protein</fullName>
    </submittedName>
</protein>
<gene>
    <name evidence="1" type="ORF">BS47DRAFT_520439</name>
</gene>
<sequence>MQLSGSHHSHDSGRFGLLRSSSQVVNHSGSYSTTPTLQDACMTSYYQSPSPSFGKDNDLGSTTDNKMPCTQGFWRNHQDPHIWSVMEPALHSFHFLMLTGDIFGNHMVMFNLQLP</sequence>